<protein>
    <submittedName>
        <fullName evidence="1">YcjX-like family ATPase</fullName>
    </submittedName>
</protein>
<name>A0ABU0MC91_9HYPH</name>
<gene>
    <name evidence="1" type="ORF">QO015_004166</name>
</gene>
<reference evidence="1 2" key="1">
    <citation type="submission" date="2023-07" db="EMBL/GenBank/DDBJ databases">
        <title>Genomic Encyclopedia of Type Strains, Phase IV (KMG-IV): sequencing the most valuable type-strain genomes for metagenomic binning, comparative biology and taxonomic classification.</title>
        <authorList>
            <person name="Goeker M."/>
        </authorList>
    </citation>
    <scope>NUCLEOTIDE SEQUENCE [LARGE SCALE GENOMIC DNA]</scope>
    <source>
        <strain evidence="1 2">B1-1</strain>
    </source>
</reference>
<comment type="caution">
    <text evidence="1">The sequence shown here is derived from an EMBL/GenBank/DDBJ whole genome shotgun (WGS) entry which is preliminary data.</text>
</comment>
<dbReference type="PIRSF" id="PIRSF019381">
    <property type="entry name" value="YcjX"/>
    <property type="match status" value="1"/>
</dbReference>
<dbReference type="PANTHER" id="PTHR38605">
    <property type="entry name" value="ATPASE-RELATED"/>
    <property type="match status" value="1"/>
</dbReference>
<sequence>MNLTSLADEARIAIATLGERATDIVNPTVRLGVTGLARAGKTVFITALVHNLVHGGRLPVFRSYSTGRVTGARLEPQPDDAVPRFDYEDHVRALVEERIWPESTRRISELRLVIAYESASFLRQRFGSGTLTLDIVDYPGEWLLDLPLLAKDYAAWSSEAVALARRPGRPAAAAAFLARAGSVDPKGPEDEALARELAALFTAYLRACRADEHALSTLPPGRFLMPGDLDGSPALTFCPLPGAVADAPAGTLGRMMARRYESYKSVVVKPFFRDHFARLDRQIVLVDALNALNAGPAAVADLSAAMTEILGAYRPGATSWLGGLLTRRIDRILIGATKADHLHHADHDRLERILGHLLAPAVHRAEEAGARVEIAALASVRATREGVVSNGNQKLPSIIGTPLAGEVFNGETYDGKTEIAFFPGDLPDKPESALEGVDSTSQADAALRFVRFRPPQLERTAEGMKLSLPHIRLDRALEFLIGDRLA</sequence>
<accession>A0ABU0MC91</accession>
<dbReference type="PANTHER" id="PTHR38605:SF1">
    <property type="entry name" value="ATPASE"/>
    <property type="match status" value="1"/>
</dbReference>
<dbReference type="InterPro" id="IPR007413">
    <property type="entry name" value="YcjX-like"/>
</dbReference>
<organism evidence="1 2">
    <name type="scientific">Kaistia geumhonensis</name>
    <dbReference type="NCBI Taxonomy" id="410839"/>
    <lineage>
        <taxon>Bacteria</taxon>
        <taxon>Pseudomonadati</taxon>
        <taxon>Pseudomonadota</taxon>
        <taxon>Alphaproteobacteria</taxon>
        <taxon>Hyphomicrobiales</taxon>
        <taxon>Kaistiaceae</taxon>
        <taxon>Kaistia</taxon>
    </lineage>
</organism>
<proteinExistence type="predicted"/>
<dbReference type="Proteomes" id="UP001223743">
    <property type="component" value="Unassembled WGS sequence"/>
</dbReference>
<evidence type="ECO:0000313" key="1">
    <source>
        <dbReference type="EMBL" id="MDQ0518553.1"/>
    </source>
</evidence>
<keyword evidence="2" id="KW-1185">Reference proteome</keyword>
<dbReference type="EMBL" id="JAUSWJ010000001">
    <property type="protein sequence ID" value="MDQ0518553.1"/>
    <property type="molecule type" value="Genomic_DNA"/>
</dbReference>
<evidence type="ECO:0000313" key="2">
    <source>
        <dbReference type="Proteomes" id="UP001223743"/>
    </source>
</evidence>
<dbReference type="Pfam" id="PF04317">
    <property type="entry name" value="DUF463"/>
    <property type="match status" value="1"/>
</dbReference>